<evidence type="ECO:0000256" key="1">
    <source>
        <dbReference type="ARBA" id="ARBA00022512"/>
    </source>
</evidence>
<feature type="region of interest" description="Disordered" evidence="5">
    <location>
        <begin position="45"/>
        <end position="91"/>
    </location>
</feature>
<evidence type="ECO:0000256" key="7">
    <source>
        <dbReference type="SAM" id="SignalP"/>
    </source>
</evidence>
<evidence type="ECO:0000313" key="9">
    <source>
        <dbReference type="EMBL" id="MFB9627306.1"/>
    </source>
</evidence>
<feature type="chain" id="PRO_5047380459" description="Gram-positive cocci surface proteins LPxTG domain-containing protein" evidence="7">
    <location>
        <begin position="30"/>
        <end position="165"/>
    </location>
</feature>
<dbReference type="InterPro" id="IPR019931">
    <property type="entry name" value="LPXTG_anchor"/>
</dbReference>
<sequence length="165" mass="17339">MPDKITKPVLLAAVLGTGLALGSAGLALATAAPIDGVHAKSAPTTTITTITPTQTTTTAYPPTPTATETEVELEIDPRETEFESDRDEDDDALFNRNQSFVDVEVDDRGARNFHNNFRSPEEHGEELPFTGAPLSTLAAAGAGLLLLGAAGTIIAVRRRRTASAK</sequence>
<feature type="domain" description="Gram-positive cocci surface proteins LPxTG" evidence="8">
    <location>
        <begin position="127"/>
        <end position="165"/>
    </location>
</feature>
<dbReference type="RefSeq" id="WP_345001359.1">
    <property type="nucleotide sequence ID" value="NZ_BAAAXV010000009.1"/>
</dbReference>
<keyword evidence="1" id="KW-0134">Cell wall</keyword>
<keyword evidence="4" id="KW-0572">Peptidoglycan-anchor</keyword>
<keyword evidence="6" id="KW-0472">Membrane</keyword>
<feature type="signal peptide" evidence="7">
    <location>
        <begin position="1"/>
        <end position="29"/>
    </location>
</feature>
<keyword evidence="6" id="KW-1133">Transmembrane helix</keyword>
<keyword evidence="3 7" id="KW-0732">Signal</keyword>
<dbReference type="PROSITE" id="PS50847">
    <property type="entry name" value="GRAM_POS_ANCHORING"/>
    <property type="match status" value="1"/>
</dbReference>
<keyword evidence="2" id="KW-0964">Secreted</keyword>
<accession>A0ABV5S6L6</accession>
<feature type="transmembrane region" description="Helical" evidence="6">
    <location>
        <begin position="137"/>
        <end position="156"/>
    </location>
</feature>
<keyword evidence="6" id="KW-0812">Transmembrane</keyword>
<feature type="compositionally biased region" description="Low complexity" evidence="5">
    <location>
        <begin position="45"/>
        <end position="68"/>
    </location>
</feature>
<proteinExistence type="predicted"/>
<evidence type="ECO:0000256" key="5">
    <source>
        <dbReference type="SAM" id="MobiDB-lite"/>
    </source>
</evidence>
<evidence type="ECO:0000256" key="3">
    <source>
        <dbReference type="ARBA" id="ARBA00022729"/>
    </source>
</evidence>
<organism evidence="9 10">
    <name type="scientific">Nonomuraea helvata</name>
    <dbReference type="NCBI Taxonomy" id="37484"/>
    <lineage>
        <taxon>Bacteria</taxon>
        <taxon>Bacillati</taxon>
        <taxon>Actinomycetota</taxon>
        <taxon>Actinomycetes</taxon>
        <taxon>Streptosporangiales</taxon>
        <taxon>Streptosporangiaceae</taxon>
        <taxon>Nonomuraea</taxon>
    </lineage>
</organism>
<name>A0ABV5S6L6_9ACTN</name>
<protein>
    <recommendedName>
        <fullName evidence="8">Gram-positive cocci surface proteins LPxTG domain-containing protein</fullName>
    </recommendedName>
</protein>
<reference evidence="9 10" key="1">
    <citation type="submission" date="2024-09" db="EMBL/GenBank/DDBJ databases">
        <authorList>
            <person name="Sun Q."/>
            <person name="Mori K."/>
        </authorList>
    </citation>
    <scope>NUCLEOTIDE SEQUENCE [LARGE SCALE GENOMIC DNA]</scope>
    <source>
        <strain evidence="9 10">JCM 3143</strain>
    </source>
</reference>
<evidence type="ECO:0000313" key="10">
    <source>
        <dbReference type="Proteomes" id="UP001589532"/>
    </source>
</evidence>
<evidence type="ECO:0000256" key="2">
    <source>
        <dbReference type="ARBA" id="ARBA00022525"/>
    </source>
</evidence>
<evidence type="ECO:0000256" key="6">
    <source>
        <dbReference type="SAM" id="Phobius"/>
    </source>
</evidence>
<dbReference type="Proteomes" id="UP001589532">
    <property type="component" value="Unassembled WGS sequence"/>
</dbReference>
<evidence type="ECO:0000256" key="4">
    <source>
        <dbReference type="ARBA" id="ARBA00023088"/>
    </source>
</evidence>
<gene>
    <name evidence="9" type="ORF">ACFFSA_29835</name>
</gene>
<comment type="caution">
    <text evidence="9">The sequence shown here is derived from an EMBL/GenBank/DDBJ whole genome shotgun (WGS) entry which is preliminary data.</text>
</comment>
<keyword evidence="10" id="KW-1185">Reference proteome</keyword>
<evidence type="ECO:0000259" key="8">
    <source>
        <dbReference type="PROSITE" id="PS50847"/>
    </source>
</evidence>
<dbReference type="EMBL" id="JBHMBW010000029">
    <property type="protein sequence ID" value="MFB9627306.1"/>
    <property type="molecule type" value="Genomic_DNA"/>
</dbReference>